<keyword evidence="7" id="KW-0653">Protein transport</keyword>
<evidence type="ECO:0000256" key="1">
    <source>
        <dbReference type="ARBA" id="ARBA00004162"/>
    </source>
</evidence>
<proteinExistence type="inferred from homology"/>
<evidence type="ECO:0000256" key="2">
    <source>
        <dbReference type="ARBA" id="ARBA00005811"/>
    </source>
</evidence>
<dbReference type="EMBL" id="JAUCGM010000607">
    <property type="protein sequence ID" value="MDM8563381.1"/>
    <property type="molecule type" value="Genomic_DNA"/>
</dbReference>
<dbReference type="PANTHER" id="PTHR30558">
    <property type="entry name" value="EXBD MEMBRANE COMPONENT OF PMF-DRIVEN MACROMOLECULE IMPORT SYSTEM"/>
    <property type="match status" value="1"/>
</dbReference>
<dbReference type="InterPro" id="IPR003400">
    <property type="entry name" value="ExbD"/>
</dbReference>
<comment type="similarity">
    <text evidence="2 7">Belongs to the ExbD/TolR family.</text>
</comment>
<evidence type="ECO:0000256" key="4">
    <source>
        <dbReference type="ARBA" id="ARBA00022692"/>
    </source>
</evidence>
<evidence type="ECO:0000256" key="6">
    <source>
        <dbReference type="ARBA" id="ARBA00023136"/>
    </source>
</evidence>
<comment type="subcellular location">
    <subcellularLocation>
        <location evidence="1">Cell membrane</location>
        <topology evidence="1">Single-pass membrane protein</topology>
    </subcellularLocation>
    <subcellularLocation>
        <location evidence="7">Cell membrane</location>
        <topology evidence="7">Single-pass type II membrane protein</topology>
    </subcellularLocation>
</comment>
<keyword evidence="6 8" id="KW-0472">Membrane</keyword>
<keyword evidence="7" id="KW-0813">Transport</keyword>
<organism evidence="9 10">
    <name type="scientific">Candidatus Marithioploca araucensis</name>
    <dbReference type="NCBI Taxonomy" id="70273"/>
    <lineage>
        <taxon>Bacteria</taxon>
        <taxon>Pseudomonadati</taxon>
        <taxon>Pseudomonadota</taxon>
        <taxon>Gammaproteobacteria</taxon>
        <taxon>Thiotrichales</taxon>
        <taxon>Thiotrichaceae</taxon>
        <taxon>Candidatus Marithioploca</taxon>
    </lineage>
</organism>
<evidence type="ECO:0000256" key="8">
    <source>
        <dbReference type="SAM" id="Phobius"/>
    </source>
</evidence>
<keyword evidence="10" id="KW-1185">Reference proteome</keyword>
<keyword evidence="4 7" id="KW-0812">Transmembrane</keyword>
<sequence length="138" mass="15665">MMFNDFDDEQNHEPLSEINMIPMIDVMLVLLILFIITAPLFTPHATKIDIPQASSQKSPDKPNNIALAIDDKGTLFWNDERIDDKELLIRLKKAAKKNPQPELHLRADKNTLYQRLAEIMSAAQNAGITRLGFVSKPK</sequence>
<feature type="transmembrane region" description="Helical" evidence="8">
    <location>
        <begin position="20"/>
        <end position="41"/>
    </location>
</feature>
<dbReference type="PANTHER" id="PTHR30558:SF7">
    <property type="entry name" value="TOL-PAL SYSTEM PROTEIN TOLR"/>
    <property type="match status" value="1"/>
</dbReference>
<evidence type="ECO:0000256" key="7">
    <source>
        <dbReference type="RuleBase" id="RU003879"/>
    </source>
</evidence>
<evidence type="ECO:0000313" key="10">
    <source>
        <dbReference type="Proteomes" id="UP001171945"/>
    </source>
</evidence>
<keyword evidence="5 8" id="KW-1133">Transmembrane helix</keyword>
<dbReference type="Proteomes" id="UP001171945">
    <property type="component" value="Unassembled WGS sequence"/>
</dbReference>
<evidence type="ECO:0000256" key="5">
    <source>
        <dbReference type="ARBA" id="ARBA00022989"/>
    </source>
</evidence>
<protein>
    <submittedName>
        <fullName evidence="9">Biopolymer transporter ExbD</fullName>
    </submittedName>
</protein>
<evidence type="ECO:0000313" key="9">
    <source>
        <dbReference type="EMBL" id="MDM8563381.1"/>
    </source>
</evidence>
<accession>A0ABT7VUZ1</accession>
<name>A0ABT7VUZ1_9GAMM</name>
<dbReference type="Pfam" id="PF02472">
    <property type="entry name" value="ExbD"/>
    <property type="match status" value="1"/>
</dbReference>
<evidence type="ECO:0000256" key="3">
    <source>
        <dbReference type="ARBA" id="ARBA00022475"/>
    </source>
</evidence>
<comment type="caution">
    <text evidence="9">The sequence shown here is derived from an EMBL/GenBank/DDBJ whole genome shotgun (WGS) entry which is preliminary data.</text>
</comment>
<dbReference type="Gene3D" id="3.30.420.270">
    <property type="match status" value="1"/>
</dbReference>
<reference evidence="9" key="1">
    <citation type="submission" date="2023-06" db="EMBL/GenBank/DDBJ databases">
        <title>Uncultivated large filamentous bacteria from sulfidic sediments reveal new species and different genomic features in energy metabolism and defense.</title>
        <authorList>
            <person name="Fonseca A."/>
        </authorList>
    </citation>
    <scope>NUCLEOTIDE SEQUENCE</scope>
    <source>
        <strain evidence="9">HSG4</strain>
    </source>
</reference>
<keyword evidence="3" id="KW-1003">Cell membrane</keyword>
<gene>
    <name evidence="9" type="ORF">QUF54_08520</name>
</gene>